<dbReference type="InterPro" id="IPR029063">
    <property type="entry name" value="SAM-dependent_MTases_sf"/>
</dbReference>
<evidence type="ECO:0000256" key="2">
    <source>
        <dbReference type="ARBA" id="ARBA00022679"/>
    </source>
</evidence>
<organism evidence="7 8">
    <name type="scientific">Fictibacillus iocasae</name>
    <dbReference type="NCBI Taxonomy" id="2715437"/>
    <lineage>
        <taxon>Bacteria</taxon>
        <taxon>Bacillati</taxon>
        <taxon>Bacillota</taxon>
        <taxon>Bacilli</taxon>
        <taxon>Bacillales</taxon>
        <taxon>Fictibacillaceae</taxon>
        <taxon>Fictibacillus</taxon>
    </lineage>
</organism>
<keyword evidence="2 4" id="KW-0808">Transferase</keyword>
<comment type="similarity">
    <text evidence="4">Belongs to the class I-like SAM-binding methyltransferase superfamily. RNA M5U methyltransferase family.</text>
</comment>
<gene>
    <name evidence="7" type="primary">rlmD</name>
    <name evidence="7" type="ORF">ACFQPF_18365</name>
</gene>
<feature type="binding site" evidence="4">
    <location>
        <position position="304"/>
    </location>
    <ligand>
        <name>S-adenosyl-L-methionine</name>
        <dbReference type="ChEBI" id="CHEBI:59789"/>
    </ligand>
</feature>
<dbReference type="EMBL" id="JBHTCP010000052">
    <property type="protein sequence ID" value="MFC7373612.1"/>
    <property type="molecule type" value="Genomic_DNA"/>
</dbReference>
<keyword evidence="3 4" id="KW-0949">S-adenosyl-L-methionine</keyword>
<feature type="binding site" evidence="4">
    <location>
        <position position="402"/>
    </location>
    <ligand>
        <name>S-adenosyl-L-methionine</name>
        <dbReference type="ChEBI" id="CHEBI:59789"/>
    </ligand>
</feature>
<dbReference type="CDD" id="cd02440">
    <property type="entry name" value="AdoMet_MTases"/>
    <property type="match status" value="1"/>
</dbReference>
<dbReference type="GO" id="GO:0008168">
    <property type="term" value="F:methyltransferase activity"/>
    <property type="evidence" value="ECO:0007669"/>
    <property type="project" value="UniProtKB-KW"/>
</dbReference>
<evidence type="ECO:0000256" key="5">
    <source>
        <dbReference type="PROSITE-ProRule" id="PRU10015"/>
    </source>
</evidence>
<name>A0ABW2NW42_9BACL</name>
<evidence type="ECO:0000256" key="4">
    <source>
        <dbReference type="PROSITE-ProRule" id="PRU01024"/>
    </source>
</evidence>
<feature type="domain" description="TRAM" evidence="6">
    <location>
        <begin position="20"/>
        <end position="78"/>
    </location>
</feature>
<dbReference type="PROSITE" id="PS51687">
    <property type="entry name" value="SAM_MT_RNA_M5U"/>
    <property type="match status" value="1"/>
</dbReference>
<dbReference type="PROSITE" id="PS01230">
    <property type="entry name" value="TRMA_1"/>
    <property type="match status" value="1"/>
</dbReference>
<dbReference type="InterPro" id="IPR010280">
    <property type="entry name" value="U5_MeTrfase_fam"/>
</dbReference>
<dbReference type="PROSITE" id="PS50926">
    <property type="entry name" value="TRAM"/>
    <property type="match status" value="1"/>
</dbReference>
<accession>A0ABW2NW42</accession>
<dbReference type="Gene3D" id="3.40.50.150">
    <property type="entry name" value="Vaccinia Virus protein VP39"/>
    <property type="match status" value="1"/>
</dbReference>
<feature type="active site" evidence="5">
    <location>
        <position position="429"/>
    </location>
</feature>
<feature type="binding site" evidence="4">
    <location>
        <position position="354"/>
    </location>
    <ligand>
        <name>S-adenosyl-L-methionine</name>
        <dbReference type="ChEBI" id="CHEBI:59789"/>
    </ligand>
</feature>
<protein>
    <submittedName>
        <fullName evidence="7">23S rRNA (Uracil(1939)-C(5))-methyltransferase RlmD</fullName>
        <ecNumber evidence="7">2.1.1.190</ecNumber>
    </submittedName>
</protein>
<dbReference type="Proteomes" id="UP001596549">
    <property type="component" value="Unassembled WGS sequence"/>
</dbReference>
<evidence type="ECO:0000256" key="1">
    <source>
        <dbReference type="ARBA" id="ARBA00022603"/>
    </source>
</evidence>
<proteinExistence type="inferred from homology"/>
<reference evidence="8" key="1">
    <citation type="journal article" date="2019" name="Int. J. Syst. Evol. Microbiol.">
        <title>The Global Catalogue of Microorganisms (GCM) 10K type strain sequencing project: providing services to taxonomists for standard genome sequencing and annotation.</title>
        <authorList>
            <consortium name="The Broad Institute Genomics Platform"/>
            <consortium name="The Broad Institute Genome Sequencing Center for Infectious Disease"/>
            <person name="Wu L."/>
            <person name="Ma J."/>
        </authorList>
    </citation>
    <scope>NUCLEOTIDE SEQUENCE [LARGE SCALE GENOMIC DNA]</scope>
    <source>
        <strain evidence="8">NBRC 106396</strain>
    </source>
</reference>
<dbReference type="InterPro" id="IPR030391">
    <property type="entry name" value="MeTrfase_TrmA_CS"/>
</dbReference>
<evidence type="ECO:0000259" key="6">
    <source>
        <dbReference type="PROSITE" id="PS50926"/>
    </source>
</evidence>
<dbReference type="SUPFAM" id="SSF53335">
    <property type="entry name" value="S-adenosyl-L-methionine-dependent methyltransferases"/>
    <property type="match status" value="1"/>
</dbReference>
<evidence type="ECO:0000313" key="7">
    <source>
        <dbReference type="EMBL" id="MFC7373612.1"/>
    </source>
</evidence>
<dbReference type="PROSITE" id="PS01231">
    <property type="entry name" value="TRMA_2"/>
    <property type="match status" value="1"/>
</dbReference>
<dbReference type="RefSeq" id="WP_379751700.1">
    <property type="nucleotide sequence ID" value="NZ_JBHTCP010000052.1"/>
</dbReference>
<dbReference type="Gene3D" id="2.40.50.1070">
    <property type="match status" value="1"/>
</dbReference>
<evidence type="ECO:0000256" key="3">
    <source>
        <dbReference type="ARBA" id="ARBA00022691"/>
    </source>
</evidence>
<dbReference type="SUPFAM" id="SSF50249">
    <property type="entry name" value="Nucleic acid-binding proteins"/>
    <property type="match status" value="1"/>
</dbReference>
<sequence length="473" mass="52767">MAKMKKPSYKKQNHTGGNVVLEVGQTIPLTIKRLGINGEGVGFFKKTVVFVPGALPGEEITAVITKVFPNRAEANVKKLRKASKDRITPPCPIYEECGGCQLQHLSYAAQLREKQDIVRQAFERYTKISPDKLPLKETIGMENPWDYRNKSSFQAGRENGEVIAGLYSGNSHKLVDIEACLVQHPDTNKVTNEVKRILKDLNIPMHPDKAKRAAVRTIVVRTAFRSNGLQLALVTSGEHLLKKDLFVAEMKKRLPIVTSIVQNVNDQKTSLIFGDTTLPLSGSETIKEKLGELSFELSARAFFQLNPKQTVVLYDEVKKQAKLTGKEKIVDAYCGSGTIGLWLAPFAKEIRGMDVIEESIKNARENAENHGFTQALFETGKAEKWLPKWLNEGWKPDVVVVDPPRTGCDQQFLSTVLKIKPKRMVYVSCNPSTLAKDVHMLINGGFALEEITPVDMFPQTSHIETVCTLVWKG</sequence>
<feature type="binding site" evidence="4">
    <location>
        <position position="333"/>
    </location>
    <ligand>
        <name>S-adenosyl-L-methionine</name>
        <dbReference type="ChEBI" id="CHEBI:59789"/>
    </ligand>
</feature>
<dbReference type="Pfam" id="PF05958">
    <property type="entry name" value="tRNA_U5-meth_tr"/>
    <property type="match status" value="1"/>
</dbReference>
<dbReference type="PANTHER" id="PTHR11061">
    <property type="entry name" value="RNA M5U METHYLTRANSFERASE"/>
    <property type="match status" value="1"/>
</dbReference>
<dbReference type="InterPro" id="IPR030390">
    <property type="entry name" value="MeTrfase_TrmA_AS"/>
</dbReference>
<dbReference type="Pfam" id="PF01938">
    <property type="entry name" value="TRAM"/>
    <property type="match status" value="1"/>
</dbReference>
<evidence type="ECO:0000313" key="8">
    <source>
        <dbReference type="Proteomes" id="UP001596549"/>
    </source>
</evidence>
<dbReference type="NCBIfam" id="TIGR00479">
    <property type="entry name" value="rumA"/>
    <property type="match status" value="1"/>
</dbReference>
<dbReference type="Gene3D" id="2.40.50.140">
    <property type="entry name" value="Nucleic acid-binding proteins"/>
    <property type="match status" value="1"/>
</dbReference>
<dbReference type="InterPro" id="IPR002792">
    <property type="entry name" value="TRAM_dom"/>
</dbReference>
<dbReference type="GO" id="GO:0032259">
    <property type="term" value="P:methylation"/>
    <property type="evidence" value="ECO:0007669"/>
    <property type="project" value="UniProtKB-KW"/>
</dbReference>
<comment type="caution">
    <text evidence="7">The sequence shown here is derived from an EMBL/GenBank/DDBJ whole genome shotgun (WGS) entry which is preliminary data.</text>
</comment>
<feature type="active site" description="Nucleophile" evidence="4">
    <location>
        <position position="429"/>
    </location>
</feature>
<keyword evidence="8" id="KW-1185">Reference proteome</keyword>
<dbReference type="EC" id="2.1.1.190" evidence="7"/>
<keyword evidence="1 4" id="KW-0489">Methyltransferase</keyword>
<dbReference type="InterPro" id="IPR012340">
    <property type="entry name" value="NA-bd_OB-fold"/>
</dbReference>
<dbReference type="PANTHER" id="PTHR11061:SF45">
    <property type="match status" value="1"/>
</dbReference>